<organism evidence="1 2">
    <name type="scientific">Peronospora matthiolae</name>
    <dbReference type="NCBI Taxonomy" id="2874970"/>
    <lineage>
        <taxon>Eukaryota</taxon>
        <taxon>Sar</taxon>
        <taxon>Stramenopiles</taxon>
        <taxon>Oomycota</taxon>
        <taxon>Peronosporomycetes</taxon>
        <taxon>Peronosporales</taxon>
        <taxon>Peronosporaceae</taxon>
        <taxon>Peronospora</taxon>
    </lineage>
</organism>
<dbReference type="Proteomes" id="UP001162060">
    <property type="component" value="Unassembled WGS sequence"/>
</dbReference>
<sequence length="181" mass="20222">MKMYLISKGLWEAVEATSGVTEAKEKQAHAAIVLNLSDTQLVQVITTSSAREAWGALARVHRTQDMTSRLWLKEKFATFKFTASDVSAHITELERLVLEMNGASCGPSEEDTCATLLRSLPAQYEGLVQAFCMSVTQFSFKDLVSKLIAEEVRQKDSTRIARKASTKERWSAEDRVKFSVL</sequence>
<protein>
    <recommendedName>
        <fullName evidence="3">Copia protein</fullName>
    </recommendedName>
</protein>
<evidence type="ECO:0000313" key="1">
    <source>
        <dbReference type="EMBL" id="CAK7939944.1"/>
    </source>
</evidence>
<evidence type="ECO:0008006" key="3">
    <source>
        <dbReference type="Google" id="ProtNLM"/>
    </source>
</evidence>
<reference evidence="1" key="1">
    <citation type="submission" date="2024-01" db="EMBL/GenBank/DDBJ databases">
        <authorList>
            <person name="Webb A."/>
        </authorList>
    </citation>
    <scope>NUCLEOTIDE SEQUENCE</scope>
    <source>
        <strain evidence="1">Pm1</strain>
    </source>
</reference>
<proteinExistence type="predicted"/>
<dbReference type="Pfam" id="PF14223">
    <property type="entry name" value="Retrotran_gag_2"/>
    <property type="match status" value="1"/>
</dbReference>
<gene>
    <name evidence="1" type="ORF">PM001_LOCUS25094</name>
</gene>
<comment type="caution">
    <text evidence="1">The sequence shown here is derived from an EMBL/GenBank/DDBJ whole genome shotgun (WGS) entry which is preliminary data.</text>
</comment>
<evidence type="ECO:0000313" key="2">
    <source>
        <dbReference type="Proteomes" id="UP001162060"/>
    </source>
</evidence>
<accession>A0AAV1V3C5</accession>
<name>A0AAV1V3C5_9STRA</name>
<dbReference type="AlphaFoldDB" id="A0AAV1V3C5"/>
<dbReference type="EMBL" id="CAKLBY020000251">
    <property type="protein sequence ID" value="CAK7939944.1"/>
    <property type="molecule type" value="Genomic_DNA"/>
</dbReference>